<dbReference type="Proteomes" id="UP000039021">
    <property type="component" value="Unassembled WGS sequence"/>
</dbReference>
<dbReference type="AlphaFoldDB" id="A0A916PDE6"/>
<accession>A0A916PDE6</accession>
<evidence type="ECO:0000313" key="2">
    <source>
        <dbReference type="Proteomes" id="UP000039021"/>
    </source>
</evidence>
<sequence length="75" mass="7517">MPVCAISTVTGSISTSPASTLPSTPCTVTSFGLSPASRTVAVRVSWDPSSGVSGRPVLSTSAISILGHASSARRR</sequence>
<reference evidence="2" key="1">
    <citation type="submission" date="2015-03" db="EMBL/GenBank/DDBJ databases">
        <authorList>
            <consortium name="Pathogen Informatics"/>
        </authorList>
    </citation>
    <scope>NUCLEOTIDE SEQUENCE [LARGE SCALE GENOMIC DNA]</scope>
    <source>
        <strain evidence="2">N09902308</strain>
    </source>
</reference>
<evidence type="ECO:0000313" key="1">
    <source>
        <dbReference type="EMBL" id="CPB83680.1"/>
    </source>
</evidence>
<comment type="caution">
    <text evidence="1">The sequence shown here is derived from an EMBL/GenBank/DDBJ whole genome shotgun (WGS) entry which is preliminary data.</text>
</comment>
<proteinExistence type="predicted"/>
<dbReference type="EMBL" id="CSBK01004377">
    <property type="protein sequence ID" value="CPB83680.1"/>
    <property type="molecule type" value="Genomic_DNA"/>
</dbReference>
<organism evidence="1 2">
    <name type="scientific">Mycobacterium tuberculosis</name>
    <dbReference type="NCBI Taxonomy" id="1773"/>
    <lineage>
        <taxon>Bacteria</taxon>
        <taxon>Bacillati</taxon>
        <taxon>Actinomycetota</taxon>
        <taxon>Actinomycetes</taxon>
        <taxon>Mycobacteriales</taxon>
        <taxon>Mycobacteriaceae</taxon>
        <taxon>Mycobacterium</taxon>
        <taxon>Mycobacterium tuberculosis complex</taxon>
    </lineage>
</organism>
<protein>
    <submittedName>
        <fullName evidence="1">Uncharacterized protein</fullName>
    </submittedName>
</protein>
<gene>
    <name evidence="1" type="ORF">ERS007739_05436</name>
</gene>
<name>A0A916PDE6_MYCTX</name>